<protein>
    <submittedName>
        <fullName evidence="2">Uncharacterized protein</fullName>
    </submittedName>
</protein>
<organism evidence="2 3">
    <name type="scientific">Neisseria lactamica</name>
    <dbReference type="NCBI Taxonomy" id="486"/>
    <lineage>
        <taxon>Bacteria</taxon>
        <taxon>Pseudomonadati</taxon>
        <taxon>Pseudomonadota</taxon>
        <taxon>Betaproteobacteria</taxon>
        <taxon>Neisseriales</taxon>
        <taxon>Neisseriaceae</taxon>
        <taxon>Neisseria</taxon>
    </lineage>
</organism>
<reference evidence="2 3" key="1">
    <citation type="submission" date="2018-06" db="EMBL/GenBank/DDBJ databases">
        <authorList>
            <consortium name="Pathogen Informatics"/>
            <person name="Doyle S."/>
        </authorList>
    </citation>
    <scope>NUCLEOTIDE SEQUENCE [LARGE SCALE GENOMIC DNA]</scope>
    <source>
        <strain evidence="2 3">NCTC10616</strain>
    </source>
</reference>
<sequence length="119" mass="13150">MPAITPNRSANPHASVAVSVWNTVHPKGKRLTLQVNGEIRQDPGEDRYLTPWAEAAVYLRNKNKIAIASRHTGHTVFKAFCKIKTTPAAIRRSPKNTLPNTLSFFKSKSTTKPADGETQ</sequence>
<accession>A0A378VLC3</accession>
<evidence type="ECO:0000313" key="3">
    <source>
        <dbReference type="Proteomes" id="UP000254193"/>
    </source>
</evidence>
<evidence type="ECO:0000313" key="2">
    <source>
        <dbReference type="EMBL" id="SUA17787.1"/>
    </source>
</evidence>
<feature type="region of interest" description="Disordered" evidence="1">
    <location>
        <begin position="92"/>
        <end position="119"/>
    </location>
</feature>
<dbReference type="EMBL" id="UGRO01000002">
    <property type="protein sequence ID" value="SUA17787.1"/>
    <property type="molecule type" value="Genomic_DNA"/>
</dbReference>
<dbReference type="AlphaFoldDB" id="A0A378VLC3"/>
<proteinExistence type="predicted"/>
<keyword evidence="3" id="KW-1185">Reference proteome</keyword>
<dbReference type="Proteomes" id="UP000254193">
    <property type="component" value="Unassembled WGS sequence"/>
</dbReference>
<feature type="compositionally biased region" description="Polar residues" evidence="1">
    <location>
        <begin position="95"/>
        <end position="119"/>
    </location>
</feature>
<gene>
    <name evidence="2" type="ORF">NCTC10616_01477</name>
</gene>
<evidence type="ECO:0000256" key="1">
    <source>
        <dbReference type="SAM" id="MobiDB-lite"/>
    </source>
</evidence>
<name>A0A378VLC3_NEILA</name>